<organism evidence="2 3">
    <name type="scientific">Candidatus Thiomargarita nelsonii</name>
    <dbReference type="NCBI Taxonomy" id="1003181"/>
    <lineage>
        <taxon>Bacteria</taxon>
        <taxon>Pseudomonadati</taxon>
        <taxon>Pseudomonadota</taxon>
        <taxon>Gammaproteobacteria</taxon>
        <taxon>Thiotrichales</taxon>
        <taxon>Thiotrichaceae</taxon>
        <taxon>Thiomargarita</taxon>
    </lineage>
</organism>
<sequence length="84" mass="9923">MRPFWLFTDLAVTFFGLLSIWIGNLVSQKLSLLKQAYELYQEEKEIESEIDPEQDETEYLLRHPANALRLRQALKEYQADYGVV</sequence>
<feature type="transmembrane region" description="Helical" evidence="1">
    <location>
        <begin position="6"/>
        <end position="26"/>
    </location>
</feature>
<dbReference type="Gene3D" id="1.10.1220.170">
    <property type="match status" value="1"/>
</dbReference>
<dbReference type="EMBL" id="JSZA02000109">
    <property type="protein sequence ID" value="TGO02570.1"/>
    <property type="molecule type" value="Genomic_DNA"/>
</dbReference>
<keyword evidence="3" id="KW-1185">Reference proteome</keyword>
<evidence type="ECO:0000313" key="2">
    <source>
        <dbReference type="EMBL" id="TGO02570.1"/>
    </source>
</evidence>
<keyword evidence="1" id="KW-0472">Membrane</keyword>
<gene>
    <name evidence="2" type="ORF">PN36_22950</name>
</gene>
<keyword evidence="1" id="KW-1133">Transmembrane helix</keyword>
<evidence type="ECO:0000256" key="1">
    <source>
        <dbReference type="SAM" id="Phobius"/>
    </source>
</evidence>
<dbReference type="Proteomes" id="UP000030428">
    <property type="component" value="Unassembled WGS sequence"/>
</dbReference>
<proteinExistence type="predicted"/>
<evidence type="ECO:0000313" key="3">
    <source>
        <dbReference type="Proteomes" id="UP000030428"/>
    </source>
</evidence>
<accession>A0A4E0QRH2</accession>
<keyword evidence="1" id="KW-0812">Transmembrane</keyword>
<dbReference type="AlphaFoldDB" id="A0A4E0QRH2"/>
<comment type="caution">
    <text evidence="2">The sequence shown here is derived from an EMBL/GenBank/DDBJ whole genome shotgun (WGS) entry which is preliminary data.</text>
</comment>
<name>A0A4E0QRH2_9GAMM</name>
<protein>
    <submittedName>
        <fullName evidence="2">Uncharacterized protein</fullName>
    </submittedName>
</protein>
<reference evidence="2 3" key="1">
    <citation type="journal article" date="2016" name="Front. Microbiol.">
        <title>Single-Cell (Meta-)Genomics of a Dimorphic Candidatus Thiomargarita nelsonii Reveals Genomic Plasticity.</title>
        <authorList>
            <person name="Flood B.E."/>
            <person name="Fliss P."/>
            <person name="Jones D.S."/>
            <person name="Dick G.J."/>
            <person name="Jain S."/>
            <person name="Kaster A.K."/>
            <person name="Winkel M."/>
            <person name="Mussmann M."/>
            <person name="Bailey J."/>
        </authorList>
    </citation>
    <scope>NUCLEOTIDE SEQUENCE [LARGE SCALE GENOMIC DNA]</scope>
    <source>
        <strain evidence="2">Hydrate Ridge</strain>
    </source>
</reference>